<dbReference type="InterPro" id="IPR032805">
    <property type="entry name" value="Wax_synthase_dom"/>
</dbReference>
<feature type="transmembrane region" description="Helical" evidence="8">
    <location>
        <begin position="353"/>
        <end position="371"/>
    </location>
</feature>
<evidence type="ECO:0000256" key="7">
    <source>
        <dbReference type="ARBA" id="ARBA00023136"/>
    </source>
</evidence>
<name>A0AAD4LBJ2_9AGAM</name>
<dbReference type="GO" id="GO:0006629">
    <property type="term" value="P:lipid metabolic process"/>
    <property type="evidence" value="ECO:0007669"/>
    <property type="project" value="InterPro"/>
</dbReference>
<evidence type="ECO:0000313" key="10">
    <source>
        <dbReference type="EMBL" id="KAH8982090.1"/>
    </source>
</evidence>
<evidence type="ECO:0000256" key="8">
    <source>
        <dbReference type="SAM" id="Phobius"/>
    </source>
</evidence>
<comment type="caution">
    <text evidence="10">The sequence shown here is derived from an EMBL/GenBank/DDBJ whole genome shotgun (WGS) entry which is preliminary data.</text>
</comment>
<keyword evidence="7 8" id="KW-0472">Membrane</keyword>
<comment type="pathway">
    <text evidence="2">Secondary metabolite biosynthesis.</text>
</comment>
<evidence type="ECO:0000256" key="1">
    <source>
        <dbReference type="ARBA" id="ARBA00004141"/>
    </source>
</evidence>
<protein>
    <recommendedName>
        <fullName evidence="9">Wax synthase domain-containing protein</fullName>
    </recommendedName>
</protein>
<feature type="domain" description="Wax synthase" evidence="9">
    <location>
        <begin position="251"/>
        <end position="330"/>
    </location>
</feature>
<dbReference type="GO" id="GO:0008374">
    <property type="term" value="F:O-acyltransferase activity"/>
    <property type="evidence" value="ECO:0007669"/>
    <property type="project" value="InterPro"/>
</dbReference>
<dbReference type="Proteomes" id="UP001201163">
    <property type="component" value="Unassembled WGS sequence"/>
</dbReference>
<dbReference type="AlphaFoldDB" id="A0AAD4LBJ2"/>
<feature type="transmembrane region" description="Helical" evidence="8">
    <location>
        <begin position="15"/>
        <end position="35"/>
    </location>
</feature>
<feature type="transmembrane region" description="Helical" evidence="8">
    <location>
        <begin position="322"/>
        <end position="341"/>
    </location>
</feature>
<sequence length="437" mass="48371">MDDFLPDLSLRHSSALALIPLSLTYYALGVLAILPNTFLFRLLLQPIFLWQAWGCVTSIDFSAWLAQSLGLQNSDSTRLWGSPFVMGMCCMALRSFEWTFMIKEPIRKYDLTMDQDAPKVSRKPLSISSVLLDGLDLFFNLRGIGWSWSPQPSLRWTTAPPSILSLFASFLFRVTMFDASQYLIHLACPAVSSKPGGGSIFDPNLSLLPRIALAAFASICGGVWTYLLLDTLYHVAALIGRVVCRQPASHWPPISHRPWLSTSLHEFWSYRWHQLFRHIFVTFGARPGGALLGQPGALIGAFAVSAVLHHFAMWGIGNGSEFGTAGGFFLLMGVGVAMEVGFKKVTGMRVGGFFGWLWTMLWVLVWGMPMIDAWGRHGMLASEFFPTGRRPGKPLVDAVIGLSNVMANRWDVGLGKLNESALQSMIDLSSTTFFDSS</sequence>
<accession>A0AAD4LBJ2</accession>
<evidence type="ECO:0000256" key="4">
    <source>
        <dbReference type="ARBA" id="ARBA00022679"/>
    </source>
</evidence>
<dbReference type="GO" id="GO:0016020">
    <property type="term" value="C:membrane"/>
    <property type="evidence" value="ECO:0007669"/>
    <property type="project" value="UniProtKB-SubCell"/>
</dbReference>
<keyword evidence="11" id="KW-1185">Reference proteome</keyword>
<keyword evidence="5 8" id="KW-0812">Transmembrane</keyword>
<proteinExistence type="inferred from homology"/>
<dbReference type="EMBL" id="JAKELL010000105">
    <property type="protein sequence ID" value="KAH8982090.1"/>
    <property type="molecule type" value="Genomic_DNA"/>
</dbReference>
<dbReference type="Pfam" id="PF13813">
    <property type="entry name" value="MBOAT_2"/>
    <property type="match status" value="1"/>
</dbReference>
<reference evidence="10" key="1">
    <citation type="submission" date="2022-01" db="EMBL/GenBank/DDBJ databases">
        <title>Comparative genomics reveals a dynamic genome evolution in the ectomycorrhizal milk-cap (Lactarius) mushrooms.</title>
        <authorList>
            <consortium name="DOE Joint Genome Institute"/>
            <person name="Lebreton A."/>
            <person name="Tang N."/>
            <person name="Kuo A."/>
            <person name="LaButti K."/>
            <person name="Drula E."/>
            <person name="Barry K."/>
            <person name="Clum A."/>
            <person name="Lipzen A."/>
            <person name="Mousain D."/>
            <person name="Ng V."/>
            <person name="Wang R."/>
            <person name="Wang X."/>
            <person name="Dai Y."/>
            <person name="Henrissat B."/>
            <person name="Grigoriev I.V."/>
            <person name="Guerin-Laguette A."/>
            <person name="Yu F."/>
            <person name="Martin F.M."/>
        </authorList>
    </citation>
    <scope>NUCLEOTIDE SEQUENCE</scope>
    <source>
        <strain evidence="10">QP</strain>
    </source>
</reference>
<keyword evidence="6 8" id="KW-1133">Transmembrane helix</keyword>
<evidence type="ECO:0000313" key="11">
    <source>
        <dbReference type="Proteomes" id="UP001201163"/>
    </source>
</evidence>
<evidence type="ECO:0000256" key="2">
    <source>
        <dbReference type="ARBA" id="ARBA00005179"/>
    </source>
</evidence>
<feature type="transmembrane region" description="Helical" evidence="8">
    <location>
        <begin position="296"/>
        <end position="316"/>
    </location>
</feature>
<dbReference type="PANTHER" id="PTHR31595:SF57">
    <property type="entry name" value="OS04G0481900 PROTEIN"/>
    <property type="match status" value="1"/>
</dbReference>
<dbReference type="PANTHER" id="PTHR31595">
    <property type="entry name" value="LONG-CHAIN-ALCOHOL O-FATTY-ACYLTRANSFERASE 3-RELATED"/>
    <property type="match status" value="1"/>
</dbReference>
<evidence type="ECO:0000256" key="3">
    <source>
        <dbReference type="ARBA" id="ARBA00007282"/>
    </source>
</evidence>
<evidence type="ECO:0000259" key="9">
    <source>
        <dbReference type="Pfam" id="PF13813"/>
    </source>
</evidence>
<comment type="subcellular location">
    <subcellularLocation>
        <location evidence="1">Membrane</location>
        <topology evidence="1">Multi-pass membrane protein</topology>
    </subcellularLocation>
</comment>
<feature type="transmembrane region" description="Helical" evidence="8">
    <location>
        <begin position="79"/>
        <end position="100"/>
    </location>
</feature>
<gene>
    <name evidence="10" type="ORF">EDB92DRAFT_136914</name>
</gene>
<feature type="transmembrane region" description="Helical" evidence="8">
    <location>
        <begin position="207"/>
        <end position="229"/>
    </location>
</feature>
<evidence type="ECO:0000256" key="5">
    <source>
        <dbReference type="ARBA" id="ARBA00022692"/>
    </source>
</evidence>
<comment type="similarity">
    <text evidence="3">Belongs to the wax synthase family.</text>
</comment>
<dbReference type="InterPro" id="IPR044851">
    <property type="entry name" value="Wax_synthase"/>
</dbReference>
<evidence type="ECO:0000256" key="6">
    <source>
        <dbReference type="ARBA" id="ARBA00022989"/>
    </source>
</evidence>
<organism evidence="10 11">
    <name type="scientific">Lactarius akahatsu</name>
    <dbReference type="NCBI Taxonomy" id="416441"/>
    <lineage>
        <taxon>Eukaryota</taxon>
        <taxon>Fungi</taxon>
        <taxon>Dikarya</taxon>
        <taxon>Basidiomycota</taxon>
        <taxon>Agaricomycotina</taxon>
        <taxon>Agaricomycetes</taxon>
        <taxon>Russulales</taxon>
        <taxon>Russulaceae</taxon>
        <taxon>Lactarius</taxon>
    </lineage>
</organism>
<keyword evidence="4" id="KW-0808">Transferase</keyword>
<feature type="transmembrane region" description="Helical" evidence="8">
    <location>
        <begin position="47"/>
        <end position="67"/>
    </location>
</feature>